<organism evidence="5 6">
    <name type="scientific">Cinnamomum micranthum f. kanehirae</name>
    <dbReference type="NCBI Taxonomy" id="337451"/>
    <lineage>
        <taxon>Eukaryota</taxon>
        <taxon>Viridiplantae</taxon>
        <taxon>Streptophyta</taxon>
        <taxon>Embryophyta</taxon>
        <taxon>Tracheophyta</taxon>
        <taxon>Spermatophyta</taxon>
        <taxon>Magnoliopsida</taxon>
        <taxon>Magnoliidae</taxon>
        <taxon>Laurales</taxon>
        <taxon>Lauraceae</taxon>
        <taxon>Cinnamomum</taxon>
    </lineage>
</organism>
<dbReference type="PANTHER" id="PTHR47447:SF15">
    <property type="entry name" value="OS02G0120000 PROTEIN"/>
    <property type="match status" value="1"/>
</dbReference>
<dbReference type="STRING" id="337451.A0A3S3MVH7"/>
<feature type="repeat" description="PPR" evidence="3">
    <location>
        <begin position="177"/>
        <end position="211"/>
    </location>
</feature>
<dbReference type="Proteomes" id="UP000283530">
    <property type="component" value="Unassembled WGS sequence"/>
</dbReference>
<dbReference type="PANTHER" id="PTHR47447">
    <property type="entry name" value="OS03G0856100 PROTEIN"/>
    <property type="match status" value="1"/>
</dbReference>
<evidence type="ECO:0000259" key="4">
    <source>
        <dbReference type="PROSITE" id="PS50828"/>
    </source>
</evidence>
<reference evidence="5 6" key="1">
    <citation type="journal article" date="2019" name="Nat. Plants">
        <title>Stout camphor tree genome fills gaps in understanding of flowering plant genome evolution.</title>
        <authorList>
            <person name="Chaw S.M."/>
            <person name="Liu Y.C."/>
            <person name="Wu Y.W."/>
            <person name="Wang H.Y."/>
            <person name="Lin C.I."/>
            <person name="Wu C.S."/>
            <person name="Ke H.M."/>
            <person name="Chang L.Y."/>
            <person name="Hsu C.Y."/>
            <person name="Yang H.T."/>
            <person name="Sudianto E."/>
            <person name="Hsu M.H."/>
            <person name="Wu K.P."/>
            <person name="Wang L.N."/>
            <person name="Leebens-Mack J.H."/>
            <person name="Tsai I.J."/>
        </authorList>
    </citation>
    <scope>NUCLEOTIDE SEQUENCE [LARGE SCALE GENOMIC DNA]</scope>
    <source>
        <strain evidence="6">cv. Chaw 1501</strain>
        <tissue evidence="5">Young leaves</tissue>
    </source>
</reference>
<evidence type="ECO:0000313" key="6">
    <source>
        <dbReference type="Proteomes" id="UP000283530"/>
    </source>
</evidence>
<evidence type="ECO:0000256" key="1">
    <source>
        <dbReference type="ARBA" id="ARBA00007626"/>
    </source>
</evidence>
<evidence type="ECO:0000313" key="5">
    <source>
        <dbReference type="EMBL" id="RWR90649.1"/>
    </source>
</evidence>
<dbReference type="NCBIfam" id="TIGR00756">
    <property type="entry name" value="PPR"/>
    <property type="match status" value="2"/>
</dbReference>
<dbReference type="Gene3D" id="3.30.1370.110">
    <property type="match status" value="1"/>
</dbReference>
<feature type="repeat" description="PPR" evidence="3">
    <location>
        <begin position="247"/>
        <end position="281"/>
    </location>
</feature>
<dbReference type="SMART" id="SM00463">
    <property type="entry name" value="SMR"/>
    <property type="match status" value="1"/>
</dbReference>
<keyword evidence="2" id="KW-0677">Repeat</keyword>
<gene>
    <name evidence="5" type="ORF">CKAN_01975300</name>
</gene>
<keyword evidence="6" id="KW-1185">Reference proteome</keyword>
<dbReference type="OrthoDB" id="1931748at2759"/>
<dbReference type="Gene3D" id="1.25.40.10">
    <property type="entry name" value="Tetratricopeptide repeat domain"/>
    <property type="match status" value="2"/>
</dbReference>
<feature type="domain" description="Smr" evidence="4">
    <location>
        <begin position="350"/>
        <end position="433"/>
    </location>
</feature>
<proteinExistence type="inferred from homology"/>
<comment type="similarity">
    <text evidence="1">Belongs to the PPR family. P subfamily.</text>
</comment>
<dbReference type="PROSITE" id="PS50828">
    <property type="entry name" value="SMR"/>
    <property type="match status" value="1"/>
</dbReference>
<dbReference type="SUPFAM" id="SSF160443">
    <property type="entry name" value="SMR domain-like"/>
    <property type="match status" value="1"/>
</dbReference>
<dbReference type="InterPro" id="IPR011990">
    <property type="entry name" value="TPR-like_helical_dom_sf"/>
</dbReference>
<dbReference type="InterPro" id="IPR036063">
    <property type="entry name" value="Smr_dom_sf"/>
</dbReference>
<sequence length="440" mass="48995">MAAFLLYPLAVHPPHPPLVCASSRARCALSKQGHRLLSSLDPNDPSTNDRLIRKFVASSSKSLALTTLSHLLSNNNNNNSDLSSFALPMYRRISETSWFKWNSKTVADVVALLLKNGQFAEAEMLISDSIGKLCPNQDITLFYCDLIESCSKQGLKEQVFEYNACLKQIPGRSPATIRRCYKSMINGLCMMDLPHDAEGMLEEMRIAGFRPSPFEFRLVLLGYGRSGLFSEMTKVLKHMEDGGCALDTVCANTVLSCYGDHGRLSEMISWIRKMRELDIEFSVRTYNSVLNSCPTITSMLQAPKRLPLSIEGLVNQLSPSSLDEVSLIQELVSSKVLCGILEWSSSEGKLDLHGMHLGSAYLILLQWLDEMRARFLAGTVIPLEISVVCGLGRNRSTRGESPIKAVVSEMMFQMNSPLKIDRRNVGRFVARGKAVKDWLC</sequence>
<dbReference type="InterPro" id="IPR002885">
    <property type="entry name" value="PPR_rpt"/>
</dbReference>
<dbReference type="AlphaFoldDB" id="A0A3S3MVH7"/>
<evidence type="ECO:0000256" key="3">
    <source>
        <dbReference type="PROSITE-ProRule" id="PRU00708"/>
    </source>
</evidence>
<comment type="caution">
    <text evidence="5">The sequence shown here is derived from an EMBL/GenBank/DDBJ whole genome shotgun (WGS) entry which is preliminary data.</text>
</comment>
<name>A0A3S3MVH7_9MAGN</name>
<protein>
    <submittedName>
        <fullName evidence="5">Pentatricopeptide repeat-containing protein</fullName>
    </submittedName>
</protein>
<accession>A0A3S3MVH7</accession>
<dbReference type="EMBL" id="QPKB01000008">
    <property type="protein sequence ID" value="RWR90649.1"/>
    <property type="molecule type" value="Genomic_DNA"/>
</dbReference>
<evidence type="ECO:0000256" key="2">
    <source>
        <dbReference type="ARBA" id="ARBA00022737"/>
    </source>
</evidence>
<dbReference type="PROSITE" id="PS51375">
    <property type="entry name" value="PPR"/>
    <property type="match status" value="2"/>
</dbReference>
<dbReference type="Pfam" id="PF01535">
    <property type="entry name" value="PPR"/>
    <property type="match status" value="3"/>
</dbReference>
<dbReference type="InterPro" id="IPR002625">
    <property type="entry name" value="Smr_dom"/>
</dbReference>